<keyword evidence="3" id="KW-1185">Reference proteome</keyword>
<reference evidence="2 3" key="1">
    <citation type="submission" date="2019-02" db="EMBL/GenBank/DDBJ databases">
        <title>Genomic Encyclopedia of Type Strains, Phase IV (KMG-IV): sequencing the most valuable type-strain genomes for metagenomic binning, comparative biology and taxonomic classification.</title>
        <authorList>
            <person name="Goeker M."/>
        </authorList>
    </citation>
    <scope>NUCLEOTIDE SEQUENCE [LARGE SCALE GENOMIC DNA]</scope>
    <source>
        <strain evidence="2 3">DSM 18116</strain>
    </source>
</reference>
<dbReference type="InterPro" id="IPR000182">
    <property type="entry name" value="GNAT_dom"/>
</dbReference>
<dbReference type="OrthoDB" id="9796171at2"/>
<dbReference type="EMBL" id="SGXA01000003">
    <property type="protein sequence ID" value="RZS68973.1"/>
    <property type="molecule type" value="Genomic_DNA"/>
</dbReference>
<comment type="caution">
    <text evidence="2">The sequence shown here is derived from an EMBL/GenBank/DDBJ whole genome shotgun (WGS) entry which is preliminary data.</text>
</comment>
<dbReference type="Gene3D" id="3.40.630.30">
    <property type="match status" value="1"/>
</dbReference>
<dbReference type="PROSITE" id="PS51186">
    <property type="entry name" value="GNAT"/>
    <property type="match status" value="1"/>
</dbReference>
<gene>
    <name evidence="2" type="ORF">EV199_4797</name>
</gene>
<evidence type="ECO:0000313" key="3">
    <source>
        <dbReference type="Proteomes" id="UP000293874"/>
    </source>
</evidence>
<dbReference type="InterPro" id="IPR016181">
    <property type="entry name" value="Acyl_CoA_acyltransferase"/>
</dbReference>
<evidence type="ECO:0000313" key="2">
    <source>
        <dbReference type="EMBL" id="RZS68973.1"/>
    </source>
</evidence>
<dbReference type="AlphaFoldDB" id="A0A4Q7MMS0"/>
<accession>A0A4Q7MMS0</accession>
<sequence length="152" mass="17356">MSSTTWSVKPFAALTPAELYAILRLRSEVFVVEQQCVFLDMDNKDQQCLHLMGWQGELLAASTRLVPPGISYELPSIGRVVSSPLVRGTGIGRELMQRSIDEVKLRWGTYDIKIGAQLYLMQFYNSLGFEQSSAIYMEDNIEHIEMIRYNSR</sequence>
<dbReference type="CDD" id="cd04301">
    <property type="entry name" value="NAT_SF"/>
    <property type="match status" value="1"/>
</dbReference>
<protein>
    <submittedName>
        <fullName evidence="2">ElaA protein</fullName>
    </submittedName>
</protein>
<dbReference type="Proteomes" id="UP000293874">
    <property type="component" value="Unassembled WGS sequence"/>
</dbReference>
<name>A0A4Q7MMS0_9BACT</name>
<dbReference type="Pfam" id="PF13673">
    <property type="entry name" value="Acetyltransf_10"/>
    <property type="match status" value="1"/>
</dbReference>
<feature type="domain" description="N-acetyltransferase" evidence="1">
    <location>
        <begin position="9"/>
        <end position="151"/>
    </location>
</feature>
<evidence type="ECO:0000259" key="1">
    <source>
        <dbReference type="PROSITE" id="PS51186"/>
    </source>
</evidence>
<dbReference type="RefSeq" id="WP_130543344.1">
    <property type="nucleotide sequence ID" value="NZ_CP042431.1"/>
</dbReference>
<dbReference type="GO" id="GO:0016747">
    <property type="term" value="F:acyltransferase activity, transferring groups other than amino-acyl groups"/>
    <property type="evidence" value="ECO:0007669"/>
    <property type="project" value="InterPro"/>
</dbReference>
<proteinExistence type="predicted"/>
<organism evidence="2 3">
    <name type="scientific">Pseudobacter ginsenosidimutans</name>
    <dbReference type="NCBI Taxonomy" id="661488"/>
    <lineage>
        <taxon>Bacteria</taxon>
        <taxon>Pseudomonadati</taxon>
        <taxon>Bacteroidota</taxon>
        <taxon>Chitinophagia</taxon>
        <taxon>Chitinophagales</taxon>
        <taxon>Chitinophagaceae</taxon>
        <taxon>Pseudobacter</taxon>
    </lineage>
</organism>
<dbReference type="SUPFAM" id="SSF55729">
    <property type="entry name" value="Acyl-CoA N-acyltransferases (Nat)"/>
    <property type="match status" value="1"/>
</dbReference>